<dbReference type="Pfam" id="PF05010">
    <property type="entry name" value="TACC_C"/>
    <property type="match status" value="1"/>
</dbReference>
<reference evidence="10" key="1">
    <citation type="submission" date="2021-10" db="EMBL/GenBank/DDBJ databases">
        <title>Tropical sea cucumber genome reveals ecological adaptation and Cuvierian tubules defense mechanism.</title>
        <authorList>
            <person name="Chen T."/>
        </authorList>
    </citation>
    <scope>NUCLEOTIDE SEQUENCE</scope>
    <source>
        <strain evidence="10">Nanhai2018</strain>
        <tissue evidence="10">Muscle</tissue>
    </source>
</reference>
<dbReference type="Pfam" id="PF25777">
    <property type="entry name" value="Aurora-A_bind_TACC3"/>
    <property type="match status" value="1"/>
</dbReference>
<evidence type="ECO:0000256" key="4">
    <source>
        <dbReference type="ARBA" id="ARBA00022553"/>
    </source>
</evidence>
<dbReference type="GO" id="GO:0005737">
    <property type="term" value="C:cytoplasm"/>
    <property type="evidence" value="ECO:0007669"/>
    <property type="project" value="TreeGrafter"/>
</dbReference>
<dbReference type="InterPro" id="IPR007707">
    <property type="entry name" value="TACC_C"/>
</dbReference>
<feature type="compositionally biased region" description="Basic residues" evidence="8">
    <location>
        <begin position="576"/>
        <end position="595"/>
    </location>
</feature>
<dbReference type="InterPro" id="IPR039915">
    <property type="entry name" value="TACC"/>
</dbReference>
<dbReference type="PANTHER" id="PTHR13924:SF10">
    <property type="entry name" value="TRANSFORMING ACIDIC COILED-COIL PROTEIN, ISOFORM K"/>
    <property type="match status" value="1"/>
</dbReference>
<name>A0A9Q0YRQ3_HOLLE</name>
<dbReference type="EMBL" id="JAIZAY010000017">
    <property type="protein sequence ID" value="KAJ8025499.1"/>
    <property type="molecule type" value="Genomic_DNA"/>
</dbReference>
<dbReference type="Proteomes" id="UP001152320">
    <property type="component" value="Chromosome 17"/>
</dbReference>
<feature type="region of interest" description="Disordered" evidence="8">
    <location>
        <begin position="470"/>
        <end position="652"/>
    </location>
</feature>
<feature type="region of interest" description="Disordered" evidence="8">
    <location>
        <begin position="205"/>
        <end position="333"/>
    </location>
</feature>
<feature type="compositionally biased region" description="Low complexity" evidence="8">
    <location>
        <begin position="313"/>
        <end position="324"/>
    </location>
</feature>
<evidence type="ECO:0000256" key="1">
    <source>
        <dbReference type="ARBA" id="ARBA00004245"/>
    </source>
</evidence>
<feature type="region of interest" description="Disordered" evidence="8">
    <location>
        <begin position="1"/>
        <end position="35"/>
    </location>
</feature>
<feature type="region of interest" description="Disordered" evidence="8">
    <location>
        <begin position="48"/>
        <end position="162"/>
    </location>
</feature>
<feature type="compositionally biased region" description="Polar residues" evidence="8">
    <location>
        <begin position="473"/>
        <end position="491"/>
    </location>
</feature>
<feature type="coiled-coil region" evidence="7">
    <location>
        <begin position="832"/>
        <end position="912"/>
    </location>
</feature>
<keyword evidence="3" id="KW-0963">Cytoplasm</keyword>
<evidence type="ECO:0000256" key="5">
    <source>
        <dbReference type="ARBA" id="ARBA00023054"/>
    </source>
</evidence>
<keyword evidence="5 7" id="KW-0175">Coiled coil</keyword>
<gene>
    <name evidence="10" type="ORF">HOLleu_33075</name>
</gene>
<feature type="compositionally biased region" description="Basic and acidic residues" evidence="8">
    <location>
        <begin position="124"/>
        <end position="140"/>
    </location>
</feature>
<protein>
    <submittedName>
        <fullName evidence="10">Transforming acidic coiled-coil-containing protein 3</fullName>
    </submittedName>
</protein>
<feature type="compositionally biased region" description="Acidic residues" evidence="8">
    <location>
        <begin position="543"/>
        <end position="552"/>
    </location>
</feature>
<feature type="domain" description="Transforming acidic coiled-coil-containing protein C-terminal" evidence="9">
    <location>
        <begin position="811"/>
        <end position="1023"/>
    </location>
</feature>
<comment type="similarity">
    <text evidence="2">Belongs to the TACC family.</text>
</comment>
<keyword evidence="4" id="KW-0597">Phosphoprotein</keyword>
<dbReference type="AlphaFoldDB" id="A0A9Q0YRQ3"/>
<feature type="compositionally biased region" description="Low complexity" evidence="8">
    <location>
        <begin position="69"/>
        <end position="87"/>
    </location>
</feature>
<organism evidence="10 11">
    <name type="scientific">Holothuria leucospilota</name>
    <name type="common">Black long sea cucumber</name>
    <name type="synonym">Mertensiothuria leucospilota</name>
    <dbReference type="NCBI Taxonomy" id="206669"/>
    <lineage>
        <taxon>Eukaryota</taxon>
        <taxon>Metazoa</taxon>
        <taxon>Echinodermata</taxon>
        <taxon>Eleutherozoa</taxon>
        <taxon>Echinozoa</taxon>
        <taxon>Holothuroidea</taxon>
        <taxon>Aspidochirotacea</taxon>
        <taxon>Aspidochirotida</taxon>
        <taxon>Holothuriidae</taxon>
        <taxon>Holothuria</taxon>
    </lineage>
</organism>
<sequence length="1031" mass="113607">MGDTTSSQKEISQSPLKSNSDTGSGSRPSTPVQLLSYTTVQRVDLTTAVMSSSPKAGSAKMLRHHSVASSQPSQRSNSKSPKASPKNGLKKNALQSAVPEKKQNGPSSRKNGKQKVGRKSSTVEQREKRMANKMSKKEAVKFAMTESSKKACQNVQPGRSRMASEPVIGKVGRCDFFGFDYEPDITKEELMYQLREQDVTRVLEALGISDDPPSLNATSSEGDDDVFRDDSSSSRSESFFTDAELSEPSGNEELHVLENAMGTYEKRDGSTASDFKVQGKTNGPHHSQKRMELPRIDVSDQKGTPVHHPDGPPTSTSPGPLPTSYLINTSDAVGSSTTSVDQVTFQTPIPTPKLAPVDPFAYEALRELDEKENWAERAEVIFKTEHEKLVDLSREILDDLIRSLPIRVVSPATDGVVLDSVPLSTDTTEDKDTSFAPPSTPVEPRTMSEEIPIPRKGKSIYEMTDEELANMNPFASSNQMSNSPPVKSSGKSIYELSDEDLEKMNPFATKQTVQNSPPRHTADMNANAMQEEVKPENDKDDTIPEDADEEEKKDEGKKATPVEKLVEEEKSPPKKSPNKKPTKLKGPRKTGKKPSPKKETESVPAEPSPEIPLEEGKSQEITAGDENMNHGGIDAGVTQNDLLTSTQADDSIPDITEEEFKPGTEVFASDDQAALDIDFLEKMGQSNDFHASALARQSLYVKFDPLMKDLKQKPIGTLPESALPPAILEGEDLLMMSTPSPKKTSAPAPERVKEVSGTQETGVDKLLSYSPSRDDVDTQDDSAAATEVDGKDDLSLSLKAEDEGIVQPLRYSQADLEAAIETKTRIALEQCNKEWKKKMAEHNKQMQEMAEQIKSLEKSNAEMRALTAEYEKAMQQLMGDITETKSSSDDKVQVLQREKDQALEDLSSVENAFSDLHKRYEKLKGTVQGYKKNEDILKKCVEDHQAQLKKQEQKYQTLKGHAEDKIRIANEEIDKMKKSYGAEISGLQASYKREQLKVASLERTVEEKTKENTELTNICDELISKVGGGGQ</sequence>
<evidence type="ECO:0000256" key="3">
    <source>
        <dbReference type="ARBA" id="ARBA00022490"/>
    </source>
</evidence>
<evidence type="ECO:0000256" key="8">
    <source>
        <dbReference type="SAM" id="MobiDB-lite"/>
    </source>
</evidence>
<feature type="region of interest" description="Disordered" evidence="8">
    <location>
        <begin position="422"/>
        <end position="456"/>
    </location>
</feature>
<feature type="compositionally biased region" description="Basic and acidic residues" evidence="8">
    <location>
        <begin position="289"/>
        <end position="300"/>
    </location>
</feature>
<dbReference type="Gene3D" id="1.20.5.1700">
    <property type="match status" value="1"/>
</dbReference>
<comment type="caution">
    <text evidence="10">The sequence shown here is derived from an EMBL/GenBank/DDBJ whole genome shotgun (WGS) entry which is preliminary data.</text>
</comment>
<evidence type="ECO:0000313" key="10">
    <source>
        <dbReference type="EMBL" id="KAJ8025499.1"/>
    </source>
</evidence>
<feature type="coiled-coil region" evidence="7">
    <location>
        <begin position="941"/>
        <end position="1025"/>
    </location>
</feature>
<accession>A0A9Q0YRQ3</accession>
<feature type="compositionally biased region" description="Polar residues" evidence="8">
    <location>
        <begin position="508"/>
        <end position="518"/>
    </location>
</feature>
<proteinExistence type="inferred from homology"/>
<dbReference type="FunFam" id="1.20.5.1700:FF:000001">
    <property type="entry name" value="Transforming acidic coiled-coil-containing protein 1 isoform 2"/>
    <property type="match status" value="1"/>
</dbReference>
<dbReference type="GO" id="GO:0007097">
    <property type="term" value="P:nuclear migration"/>
    <property type="evidence" value="ECO:0007669"/>
    <property type="project" value="TreeGrafter"/>
</dbReference>
<dbReference type="OrthoDB" id="10255048at2759"/>
<feature type="compositionally biased region" description="Basic and acidic residues" evidence="8">
    <location>
        <begin position="553"/>
        <end position="572"/>
    </location>
</feature>
<dbReference type="GO" id="GO:0005856">
    <property type="term" value="C:cytoskeleton"/>
    <property type="evidence" value="ECO:0007669"/>
    <property type="project" value="UniProtKB-SubCell"/>
</dbReference>
<evidence type="ECO:0000256" key="7">
    <source>
        <dbReference type="SAM" id="Coils"/>
    </source>
</evidence>
<evidence type="ECO:0000256" key="2">
    <source>
        <dbReference type="ARBA" id="ARBA00009423"/>
    </source>
</evidence>
<evidence type="ECO:0000313" key="11">
    <source>
        <dbReference type="Proteomes" id="UP001152320"/>
    </source>
</evidence>
<dbReference type="GO" id="GO:0007052">
    <property type="term" value="P:mitotic spindle organization"/>
    <property type="evidence" value="ECO:0007669"/>
    <property type="project" value="InterPro"/>
</dbReference>
<dbReference type="PANTHER" id="PTHR13924">
    <property type="entry name" value="TRANSFORMING ACIDIC COILED-COIL CONTAINING PROTEIN 1/2"/>
    <property type="match status" value="1"/>
</dbReference>
<evidence type="ECO:0000256" key="6">
    <source>
        <dbReference type="ARBA" id="ARBA00023212"/>
    </source>
</evidence>
<comment type="subcellular location">
    <subcellularLocation>
        <location evidence="1">Cytoplasm</location>
        <location evidence="1">Cytoskeleton</location>
    </subcellularLocation>
</comment>
<feature type="compositionally biased region" description="Basic and acidic residues" evidence="8">
    <location>
        <begin position="531"/>
        <end position="542"/>
    </location>
</feature>
<keyword evidence="6" id="KW-0206">Cytoskeleton</keyword>
<evidence type="ECO:0000259" key="9">
    <source>
        <dbReference type="Pfam" id="PF05010"/>
    </source>
</evidence>
<keyword evidence="11" id="KW-1185">Reference proteome</keyword>
<feature type="compositionally biased region" description="Polar residues" evidence="8">
    <location>
        <begin position="637"/>
        <end position="649"/>
    </location>
</feature>
<feature type="region of interest" description="Disordered" evidence="8">
    <location>
        <begin position="736"/>
        <end position="793"/>
    </location>
</feature>
<dbReference type="InterPro" id="IPR057663">
    <property type="entry name" value="TACC3_Aurora-A_bind"/>
</dbReference>